<accession>A0A8J8BBL0</accession>
<evidence type="ECO:0000256" key="2">
    <source>
        <dbReference type="ARBA" id="ARBA00022525"/>
    </source>
</evidence>
<evidence type="ECO:0000313" key="5">
    <source>
        <dbReference type="Proteomes" id="UP000681356"/>
    </source>
</evidence>
<dbReference type="EMBL" id="JAGTUU010000009">
    <property type="protein sequence ID" value="MBS0126333.1"/>
    <property type="molecule type" value="Genomic_DNA"/>
</dbReference>
<evidence type="ECO:0000256" key="1">
    <source>
        <dbReference type="ARBA" id="ARBA00004613"/>
    </source>
</evidence>
<dbReference type="PANTHER" id="PTHR38340:SF1">
    <property type="entry name" value="S-LAYER PROTEIN"/>
    <property type="match status" value="1"/>
</dbReference>
<protein>
    <recommendedName>
        <fullName evidence="6">Calcium-binding protein</fullName>
    </recommendedName>
</protein>
<dbReference type="PRINTS" id="PR00313">
    <property type="entry name" value="CABNDNGRPT"/>
</dbReference>
<reference evidence="4" key="1">
    <citation type="submission" date="2021-04" db="EMBL/GenBank/DDBJ databases">
        <authorList>
            <person name="Yoon J."/>
        </authorList>
    </citation>
    <scope>NUCLEOTIDE SEQUENCE</scope>
    <source>
        <strain evidence="4">KMU-90</strain>
    </source>
</reference>
<gene>
    <name evidence="4" type="ORF">KB874_19805</name>
</gene>
<dbReference type="PANTHER" id="PTHR38340">
    <property type="entry name" value="S-LAYER PROTEIN"/>
    <property type="match status" value="1"/>
</dbReference>
<dbReference type="Gene3D" id="2.150.10.10">
    <property type="entry name" value="Serralysin-like metalloprotease, C-terminal"/>
    <property type="match status" value="5"/>
</dbReference>
<dbReference type="SUPFAM" id="SSF51120">
    <property type="entry name" value="beta-Roll"/>
    <property type="match status" value="4"/>
</dbReference>
<feature type="compositionally biased region" description="Acidic residues" evidence="3">
    <location>
        <begin position="368"/>
        <end position="384"/>
    </location>
</feature>
<evidence type="ECO:0008006" key="6">
    <source>
        <dbReference type="Google" id="ProtNLM"/>
    </source>
</evidence>
<dbReference type="PROSITE" id="PS00330">
    <property type="entry name" value="HEMOLYSIN_CALCIUM"/>
    <property type="match status" value="5"/>
</dbReference>
<dbReference type="RefSeq" id="WP_212538300.1">
    <property type="nucleotide sequence ID" value="NZ_JAGTUU010000009.1"/>
</dbReference>
<sequence>MAAFIYTGLEPGEGVNDTPETAGLAGGVGAFTDTNGQLDFLIDVATFTGSVQSYDEYGDPGTDIADFVLMPVGSATRGLELGVALDLGGPIDTLFSNGIGGTFYLDFTISGTVNQSHSLQADWGAAASLDSRIGALTPYTTMQNAVVDAYLALIRNVDWTVVDEVEYNSLIDLRNEIEELQSATATGAFDFPETGEFDIRPVVFRDRVLARLLDMESFLQNVLAGQPELAALKESIAAYIKVFRGIVEEFFSIRYFIDGIELGPGDFDGLSFHPTQMEWSETFDIPVGDVLSLEFTGGESLWVDLSSAFPTILSSSADYGFGARVTGYVWPSVVSLGPDNDRFDGTAGNDIVEGLGGNDTLSGLAGDDSLDGGDGDDSLSGDADADTLLGGFGNDTLRGGDGDDSLRGQGGDDSLFGGRGHDLLIGDAGHDVIQGSSGDDTALGQYGNDTIFGGAGHDELRGYFGDDSLSGGDGNDWLVGANGDDRLFGGNGSDTVSGGLGNDLAHLGAGHDSFEDGTHTSETDNDTIAGQGGRDTIDAGSGDDLVYGNKGNDRILGGDGNDRLFGGENNDTLLAGAGADTVTGGDGSDRAYLGSGDDVWQDNGQATFGNDVVLAGNGNDTIGMGGGNDTATGGAGADTFVFSGRIDSDTLTDYLPGTDRLQIDRALWGDAPLDQARLDVLSVTDAVGLLLDFGAGNTIFFRGLASNAGLIDDIMLI</sequence>
<evidence type="ECO:0000313" key="4">
    <source>
        <dbReference type="EMBL" id="MBS0126333.1"/>
    </source>
</evidence>
<evidence type="ECO:0000256" key="3">
    <source>
        <dbReference type="SAM" id="MobiDB-lite"/>
    </source>
</evidence>
<feature type="region of interest" description="Disordered" evidence="3">
    <location>
        <begin position="362"/>
        <end position="384"/>
    </location>
</feature>
<comment type="caution">
    <text evidence="4">The sequence shown here is derived from an EMBL/GenBank/DDBJ whole genome shotgun (WGS) entry which is preliminary data.</text>
</comment>
<dbReference type="Pfam" id="PF00353">
    <property type="entry name" value="HemolysinCabind"/>
    <property type="match status" value="6"/>
</dbReference>
<dbReference type="GO" id="GO:0005576">
    <property type="term" value="C:extracellular region"/>
    <property type="evidence" value="ECO:0007669"/>
    <property type="project" value="UniProtKB-SubCell"/>
</dbReference>
<dbReference type="InterPro" id="IPR018511">
    <property type="entry name" value="Hemolysin-typ_Ca-bd_CS"/>
</dbReference>
<dbReference type="AlphaFoldDB" id="A0A8J8BBL0"/>
<dbReference type="InterPro" id="IPR011049">
    <property type="entry name" value="Serralysin-like_metalloprot_C"/>
</dbReference>
<proteinExistence type="predicted"/>
<dbReference type="GO" id="GO:0005509">
    <property type="term" value="F:calcium ion binding"/>
    <property type="evidence" value="ECO:0007669"/>
    <property type="project" value="InterPro"/>
</dbReference>
<dbReference type="Proteomes" id="UP000681356">
    <property type="component" value="Unassembled WGS sequence"/>
</dbReference>
<dbReference type="InterPro" id="IPR001343">
    <property type="entry name" value="Hemolysn_Ca-bd"/>
</dbReference>
<dbReference type="InterPro" id="IPR050557">
    <property type="entry name" value="RTX_toxin/Mannuronan_C5-epim"/>
</dbReference>
<feature type="compositionally biased region" description="Basic and acidic residues" evidence="3">
    <location>
        <begin position="512"/>
        <end position="522"/>
    </location>
</feature>
<keyword evidence="5" id="KW-1185">Reference proteome</keyword>
<organism evidence="4 5">
    <name type="scientific">Thetidibacter halocola</name>
    <dbReference type="NCBI Taxonomy" id="2827239"/>
    <lineage>
        <taxon>Bacteria</taxon>
        <taxon>Pseudomonadati</taxon>
        <taxon>Pseudomonadota</taxon>
        <taxon>Alphaproteobacteria</taxon>
        <taxon>Rhodobacterales</taxon>
        <taxon>Roseobacteraceae</taxon>
        <taxon>Thetidibacter</taxon>
    </lineage>
</organism>
<comment type="subcellular location">
    <subcellularLocation>
        <location evidence="1">Secreted</location>
    </subcellularLocation>
</comment>
<name>A0A8J8BBL0_9RHOB</name>
<keyword evidence="2" id="KW-0964">Secreted</keyword>
<feature type="region of interest" description="Disordered" evidence="3">
    <location>
        <begin position="507"/>
        <end position="544"/>
    </location>
</feature>